<feature type="domain" description="Sucrose phosphatase-like" evidence="2">
    <location>
        <begin position="12"/>
        <end position="242"/>
    </location>
</feature>
<dbReference type="Proteomes" id="UP001499942">
    <property type="component" value="Unassembled WGS sequence"/>
</dbReference>
<evidence type="ECO:0000313" key="3">
    <source>
        <dbReference type="EMBL" id="GAA2506027.1"/>
    </source>
</evidence>
<reference evidence="3 4" key="1">
    <citation type="journal article" date="2019" name="Int. J. Syst. Evol. Microbiol.">
        <title>The Global Catalogue of Microorganisms (GCM) 10K type strain sequencing project: providing services to taxonomists for standard genome sequencing and annotation.</title>
        <authorList>
            <consortium name="The Broad Institute Genomics Platform"/>
            <consortium name="The Broad Institute Genome Sequencing Center for Infectious Disease"/>
            <person name="Wu L."/>
            <person name="Ma J."/>
        </authorList>
    </citation>
    <scope>NUCLEOTIDE SEQUENCE [LARGE SCALE GENOMIC DNA]</scope>
    <source>
        <strain evidence="3 4">JCM 5062</strain>
    </source>
</reference>
<dbReference type="PANTHER" id="PTHR10788">
    <property type="entry name" value="TREHALOSE-6-PHOSPHATE SYNTHASE"/>
    <property type="match status" value="1"/>
</dbReference>
<name>A0ABN3MS46_9ACTN</name>
<dbReference type="SFLD" id="SFLDG01141">
    <property type="entry name" value="C2.B.1:_Sucrose_Phosphatase_Li"/>
    <property type="match status" value="1"/>
</dbReference>
<dbReference type="RefSeq" id="WP_344363766.1">
    <property type="nucleotide sequence ID" value="NZ_BAAASR010000023.1"/>
</dbReference>
<accession>A0ABN3MS46</accession>
<dbReference type="SFLD" id="SFLDS00003">
    <property type="entry name" value="Haloacid_Dehalogenase"/>
    <property type="match status" value="1"/>
</dbReference>
<proteinExistence type="inferred from homology"/>
<organism evidence="3 4">
    <name type="scientific">Streptomyces gobitricini</name>
    <dbReference type="NCBI Taxonomy" id="68211"/>
    <lineage>
        <taxon>Bacteria</taxon>
        <taxon>Bacillati</taxon>
        <taxon>Actinomycetota</taxon>
        <taxon>Actinomycetes</taxon>
        <taxon>Kitasatosporales</taxon>
        <taxon>Streptomycetaceae</taxon>
        <taxon>Streptomyces</taxon>
    </lineage>
</organism>
<dbReference type="Pfam" id="PF00982">
    <property type="entry name" value="Glyco_transf_20"/>
    <property type="match status" value="1"/>
</dbReference>
<dbReference type="InterPro" id="IPR001830">
    <property type="entry name" value="Glyco_trans_20"/>
</dbReference>
<keyword evidence="4" id="KW-1185">Reference proteome</keyword>
<evidence type="ECO:0000313" key="4">
    <source>
        <dbReference type="Proteomes" id="UP001499942"/>
    </source>
</evidence>
<dbReference type="Gene3D" id="3.40.50.1000">
    <property type="entry name" value="HAD superfamily/HAD-like"/>
    <property type="match status" value="1"/>
</dbReference>
<dbReference type="SFLD" id="SFLDG01140">
    <property type="entry name" value="C2.B:_Phosphomannomutase_and_P"/>
    <property type="match status" value="1"/>
</dbReference>
<dbReference type="SUPFAM" id="SSF56784">
    <property type="entry name" value="HAD-like"/>
    <property type="match status" value="1"/>
</dbReference>
<evidence type="ECO:0000259" key="2">
    <source>
        <dbReference type="Pfam" id="PF05116"/>
    </source>
</evidence>
<dbReference type="PANTHER" id="PTHR10788:SF106">
    <property type="entry name" value="BCDNA.GH08860"/>
    <property type="match status" value="1"/>
</dbReference>
<dbReference type="InterPro" id="IPR023214">
    <property type="entry name" value="HAD_sf"/>
</dbReference>
<dbReference type="Pfam" id="PF05116">
    <property type="entry name" value="S6PP"/>
    <property type="match status" value="1"/>
</dbReference>
<dbReference type="InterPro" id="IPR006380">
    <property type="entry name" value="SPP-like_dom"/>
</dbReference>
<gene>
    <name evidence="3" type="primary">ggpS</name>
    <name evidence="3" type="ORF">GCM10010393_43580</name>
</gene>
<dbReference type="Gene3D" id="3.90.1070.10">
    <property type="match status" value="1"/>
</dbReference>
<evidence type="ECO:0000256" key="1">
    <source>
        <dbReference type="ARBA" id="ARBA00008799"/>
    </source>
</evidence>
<dbReference type="SUPFAM" id="SSF53756">
    <property type="entry name" value="UDP-Glycosyltransferase/glycogen phosphorylase"/>
    <property type="match status" value="1"/>
</dbReference>
<dbReference type="EMBL" id="BAAASR010000023">
    <property type="protein sequence ID" value="GAA2506027.1"/>
    <property type="molecule type" value="Genomic_DNA"/>
</dbReference>
<protein>
    <submittedName>
        <fullName evidence="3">Glucosylglycerol-phosphate synthase</fullName>
    </submittedName>
</protein>
<dbReference type="Gene3D" id="3.40.50.2000">
    <property type="entry name" value="Glycogen Phosphorylase B"/>
    <property type="match status" value="2"/>
</dbReference>
<comment type="caution">
    <text evidence="3">The sequence shown here is derived from an EMBL/GenBank/DDBJ whole genome shotgun (WGS) entry which is preliminary data.</text>
</comment>
<comment type="similarity">
    <text evidence="1">Belongs to the glycosyltransferase 20 family.</text>
</comment>
<sequence>MDSGAGSRGPLRVLVTDLDGTLLGGDAEQRGRLRDELQRHPEITVVFATGRSLPSVHEVLRDPLVPRPRWIIGDVGASVVEGGGFTADMALQETLRGGWPGAGRVRTALRRFTALTYQQGVPQQGRCSFYLEPQYLTAELRAAVKALGCSWVYSDGRYFDVLPPRADKGAALVLLAAKHGWAMESIVVAGDSLNDLSLFTLGAHGVVVGNAEPALRERVPPGARLQHAHQEGAGGILAALRRLGWVSGGHPVVIGYHRPPAQWTAAGWRAPLSPNGILPVLRGVSARTRGAVWAAAAVTDDDGRSGTAPLDGLGTGLPLALMPLSSADWGAYFHRACKETLWPVLMSRPDLMRFDRQSWARYQEVNTRFAHHIAAHAAQGATVWLHDYNLWLAPALLRGTRPDLRIGLFHHTPFPPAEVFAALPTAGQIRASLSDLDWAGFHTDAFAAEFRRTMAGAPRIPRTGVHPLGIDRPAVERLARARLTACARDKTTRLLVLSVERLDYAKAPVEKVEALHQLLVRHPRLRGRLCFRLVCPPPEPGIRAYDTTRRRLQERITAVNSRWGTPDWQPVDYRPHSEPFTGVVDHFLQADVLWVTSYADGMNLTAKEYVVARHAAGLPGVLVLSRHAGAAGRLGAAALLTDPRDPDDLVRTLYQALTLPAARRHVHLERLAARLDRHTPREWAARVIADIRHTPTAPPLADPGWM</sequence>
<dbReference type="InterPro" id="IPR036412">
    <property type="entry name" value="HAD-like_sf"/>
</dbReference>